<comment type="caution">
    <text evidence="2">The sequence shown here is derived from an EMBL/GenBank/DDBJ whole genome shotgun (WGS) entry which is preliminary data.</text>
</comment>
<evidence type="ECO:0000313" key="2">
    <source>
        <dbReference type="EMBL" id="MPM98094.1"/>
    </source>
</evidence>
<feature type="domain" description="RNA polymerase sigma factor 70 region 4 type 2" evidence="1">
    <location>
        <begin position="23"/>
        <end position="68"/>
    </location>
</feature>
<dbReference type="Pfam" id="PF08281">
    <property type="entry name" value="Sigma70_r4_2"/>
    <property type="match status" value="1"/>
</dbReference>
<dbReference type="Gene3D" id="1.10.10.10">
    <property type="entry name" value="Winged helix-like DNA-binding domain superfamily/Winged helix DNA-binding domain"/>
    <property type="match status" value="1"/>
</dbReference>
<accession>A0A645E804</accession>
<dbReference type="GO" id="GO:0016987">
    <property type="term" value="F:sigma factor activity"/>
    <property type="evidence" value="ECO:0007669"/>
    <property type="project" value="InterPro"/>
</dbReference>
<dbReference type="InterPro" id="IPR013249">
    <property type="entry name" value="RNA_pol_sigma70_r4_t2"/>
</dbReference>
<name>A0A645E804_9ZZZZ</name>
<dbReference type="InterPro" id="IPR036388">
    <property type="entry name" value="WH-like_DNA-bd_sf"/>
</dbReference>
<reference evidence="2" key="1">
    <citation type="submission" date="2019-08" db="EMBL/GenBank/DDBJ databases">
        <authorList>
            <person name="Kucharzyk K."/>
            <person name="Murdoch R.W."/>
            <person name="Higgins S."/>
            <person name="Loffler F."/>
        </authorList>
    </citation>
    <scope>NUCLEOTIDE SEQUENCE</scope>
</reference>
<sequence>MQFSTPSCEDGFFREHLACSLFSALQELPIVQARRIYAHYILGMSNQAIARDEGVNESKIRKSITHGLHNLKIILKEFVE</sequence>
<protein>
    <recommendedName>
        <fullName evidence="1">RNA polymerase sigma factor 70 region 4 type 2 domain-containing protein</fullName>
    </recommendedName>
</protein>
<evidence type="ECO:0000259" key="1">
    <source>
        <dbReference type="Pfam" id="PF08281"/>
    </source>
</evidence>
<dbReference type="InterPro" id="IPR013324">
    <property type="entry name" value="RNA_pol_sigma_r3/r4-like"/>
</dbReference>
<dbReference type="EMBL" id="VSSQ01044280">
    <property type="protein sequence ID" value="MPM98094.1"/>
    <property type="molecule type" value="Genomic_DNA"/>
</dbReference>
<organism evidence="2">
    <name type="scientific">bioreactor metagenome</name>
    <dbReference type="NCBI Taxonomy" id="1076179"/>
    <lineage>
        <taxon>unclassified sequences</taxon>
        <taxon>metagenomes</taxon>
        <taxon>ecological metagenomes</taxon>
    </lineage>
</organism>
<gene>
    <name evidence="2" type="ORF">SDC9_145275</name>
</gene>
<dbReference type="GO" id="GO:0003677">
    <property type="term" value="F:DNA binding"/>
    <property type="evidence" value="ECO:0007669"/>
    <property type="project" value="InterPro"/>
</dbReference>
<dbReference type="AlphaFoldDB" id="A0A645E804"/>
<dbReference type="GO" id="GO:0006352">
    <property type="term" value="P:DNA-templated transcription initiation"/>
    <property type="evidence" value="ECO:0007669"/>
    <property type="project" value="InterPro"/>
</dbReference>
<dbReference type="SUPFAM" id="SSF88659">
    <property type="entry name" value="Sigma3 and sigma4 domains of RNA polymerase sigma factors"/>
    <property type="match status" value="1"/>
</dbReference>
<proteinExistence type="predicted"/>